<dbReference type="PROSITE" id="PS51779">
    <property type="entry name" value="POTRA"/>
    <property type="match status" value="1"/>
</dbReference>
<dbReference type="InterPro" id="IPR050487">
    <property type="entry name" value="FtsQ_DivIB"/>
</dbReference>
<evidence type="ECO:0000256" key="3">
    <source>
        <dbReference type="ARBA" id="ARBA00022618"/>
    </source>
</evidence>
<sequence>MSDRRRPRGGDDDRRGDRARRDPAPEDFERADLEDDDLTVLADLTIPARGAHPYVEGAPADDDSDEDDREADEESDDTGAGDRTRRRGRSRAGRRPAVSGMRLLVTTIVAILVVIAAFVVAYFTPLMSVRTIDVTGNSVVSSEEILAAAALSEGQPLMQVDTAAAARRVSMIPRIATVRVKREYPSTITISVVERVAVVFTQRDGQKYLMDKLGFEFAQQDPPPGLAELRTADPGSGDPSTRAALTVMAEVPPYVRDQIAAIEVDSPVDIVLRLKDKRTVVWGDDERNAEKAETLRHVLTQEGTEYNVSSPQNPTFK</sequence>
<feature type="region of interest" description="Disordered" evidence="8">
    <location>
        <begin position="1"/>
        <end position="35"/>
    </location>
</feature>
<keyword evidence="6 9" id="KW-0472">Membrane</keyword>
<feature type="compositionally biased region" description="Basic residues" evidence="8">
    <location>
        <begin position="84"/>
        <end position="93"/>
    </location>
</feature>
<proteinExistence type="predicted"/>
<evidence type="ECO:0000256" key="8">
    <source>
        <dbReference type="SAM" id="MobiDB-lite"/>
    </source>
</evidence>
<feature type="domain" description="POTRA" evidence="10">
    <location>
        <begin position="127"/>
        <end position="195"/>
    </location>
</feature>
<comment type="subcellular location">
    <subcellularLocation>
        <location evidence="1">Membrane</location>
    </subcellularLocation>
</comment>
<keyword evidence="5 9" id="KW-1133">Transmembrane helix</keyword>
<evidence type="ECO:0000256" key="9">
    <source>
        <dbReference type="SAM" id="Phobius"/>
    </source>
</evidence>
<dbReference type="Gene3D" id="3.10.20.310">
    <property type="entry name" value="membrane protein fhac"/>
    <property type="match status" value="1"/>
</dbReference>
<dbReference type="InterPro" id="IPR005548">
    <property type="entry name" value="Cell_div_FtsQ/DivIB_C"/>
</dbReference>
<accession>A0ABT4MSX6</accession>
<evidence type="ECO:0000256" key="5">
    <source>
        <dbReference type="ARBA" id="ARBA00022989"/>
    </source>
</evidence>
<evidence type="ECO:0000259" key="10">
    <source>
        <dbReference type="PROSITE" id="PS51779"/>
    </source>
</evidence>
<evidence type="ECO:0000256" key="4">
    <source>
        <dbReference type="ARBA" id="ARBA00022692"/>
    </source>
</evidence>
<dbReference type="Pfam" id="PF03799">
    <property type="entry name" value="FtsQ_DivIB_C"/>
    <property type="match status" value="1"/>
</dbReference>
<name>A0ABT4MSX6_GORRU</name>
<organism evidence="11 12">
    <name type="scientific">Gordonia rubripertincta</name>
    <name type="common">Rhodococcus corallinus</name>
    <dbReference type="NCBI Taxonomy" id="36822"/>
    <lineage>
        <taxon>Bacteria</taxon>
        <taxon>Bacillati</taxon>
        <taxon>Actinomycetota</taxon>
        <taxon>Actinomycetes</taxon>
        <taxon>Mycobacteriales</taxon>
        <taxon>Gordoniaceae</taxon>
        <taxon>Gordonia</taxon>
    </lineage>
</organism>
<evidence type="ECO:0000256" key="2">
    <source>
        <dbReference type="ARBA" id="ARBA00022475"/>
    </source>
</evidence>
<evidence type="ECO:0000313" key="12">
    <source>
        <dbReference type="Proteomes" id="UP001067235"/>
    </source>
</evidence>
<evidence type="ECO:0000256" key="7">
    <source>
        <dbReference type="ARBA" id="ARBA00023306"/>
    </source>
</evidence>
<keyword evidence="2" id="KW-1003">Cell membrane</keyword>
<keyword evidence="7" id="KW-0131">Cell cycle</keyword>
<dbReference type="InterPro" id="IPR013685">
    <property type="entry name" value="POTRA_FtsQ_type"/>
</dbReference>
<dbReference type="EMBL" id="JAPWIE010000001">
    <property type="protein sequence ID" value="MCZ4549101.1"/>
    <property type="molecule type" value="Genomic_DNA"/>
</dbReference>
<gene>
    <name evidence="11" type="ORF">O4213_03855</name>
</gene>
<comment type="caution">
    <text evidence="11">The sequence shown here is derived from an EMBL/GenBank/DDBJ whole genome shotgun (WGS) entry which is preliminary data.</text>
</comment>
<evidence type="ECO:0000313" key="11">
    <source>
        <dbReference type="EMBL" id="MCZ4549101.1"/>
    </source>
</evidence>
<protein>
    <submittedName>
        <fullName evidence="11">FtsQ-type POTRA domain-containing protein</fullName>
    </submittedName>
</protein>
<dbReference type="PANTHER" id="PTHR37820">
    <property type="entry name" value="CELL DIVISION PROTEIN DIVIB"/>
    <property type="match status" value="1"/>
</dbReference>
<keyword evidence="12" id="KW-1185">Reference proteome</keyword>
<feature type="compositionally biased region" description="Acidic residues" evidence="8">
    <location>
        <begin position="59"/>
        <end position="79"/>
    </location>
</feature>
<dbReference type="Pfam" id="PF08478">
    <property type="entry name" value="POTRA_1"/>
    <property type="match status" value="1"/>
</dbReference>
<keyword evidence="3" id="KW-0132">Cell division</keyword>
<dbReference type="Proteomes" id="UP001067235">
    <property type="component" value="Unassembled WGS sequence"/>
</dbReference>
<dbReference type="InterPro" id="IPR034746">
    <property type="entry name" value="POTRA"/>
</dbReference>
<evidence type="ECO:0000256" key="6">
    <source>
        <dbReference type="ARBA" id="ARBA00023136"/>
    </source>
</evidence>
<keyword evidence="4 9" id="KW-0812">Transmembrane</keyword>
<feature type="transmembrane region" description="Helical" evidence="9">
    <location>
        <begin position="103"/>
        <end position="123"/>
    </location>
</feature>
<reference evidence="11" key="1">
    <citation type="submission" date="2022-12" db="EMBL/GenBank/DDBJ databases">
        <authorList>
            <person name="Krivoruchko A.V."/>
            <person name="Elkin A."/>
        </authorList>
    </citation>
    <scope>NUCLEOTIDE SEQUENCE</scope>
    <source>
        <strain evidence="11">IEGM 1388</strain>
    </source>
</reference>
<feature type="region of interest" description="Disordered" evidence="8">
    <location>
        <begin position="49"/>
        <end position="93"/>
    </location>
</feature>
<dbReference type="RefSeq" id="WP_301569583.1">
    <property type="nucleotide sequence ID" value="NZ_JAPWIE010000001.1"/>
</dbReference>
<evidence type="ECO:0000256" key="1">
    <source>
        <dbReference type="ARBA" id="ARBA00004370"/>
    </source>
</evidence>
<feature type="compositionally biased region" description="Basic and acidic residues" evidence="8">
    <location>
        <begin position="1"/>
        <end position="31"/>
    </location>
</feature>
<dbReference type="PANTHER" id="PTHR37820:SF1">
    <property type="entry name" value="CELL DIVISION PROTEIN FTSQ"/>
    <property type="match status" value="1"/>
</dbReference>